<keyword evidence="9 14" id="KW-0472">Membrane</keyword>
<dbReference type="InterPro" id="IPR017452">
    <property type="entry name" value="GPCR_Rhodpsn_7TM"/>
</dbReference>
<dbReference type="GO" id="GO:0009755">
    <property type="term" value="P:hormone-mediated signaling pathway"/>
    <property type="evidence" value="ECO:0007669"/>
    <property type="project" value="TreeGrafter"/>
</dbReference>
<feature type="disulfide bond" evidence="13">
    <location>
        <begin position="227"/>
        <end position="245"/>
    </location>
</feature>
<dbReference type="PROSITE" id="PS50262">
    <property type="entry name" value="G_PROTEIN_RECEP_F1_2"/>
    <property type="match status" value="1"/>
</dbReference>
<dbReference type="InterPro" id="IPR001611">
    <property type="entry name" value="Leu-rich_rpt"/>
</dbReference>
<dbReference type="GO" id="GO:0005886">
    <property type="term" value="C:plasma membrane"/>
    <property type="evidence" value="ECO:0007669"/>
    <property type="project" value="UniProtKB-SubCell"/>
</dbReference>
<evidence type="ECO:0000313" key="16">
    <source>
        <dbReference type="Proteomes" id="UP000515146"/>
    </source>
</evidence>
<comment type="similarity">
    <text evidence="2">Belongs to the G-protein coupled receptor 1 family.</text>
</comment>
<protein>
    <submittedName>
        <fullName evidence="17">G-protein coupled receptor GRL101-like</fullName>
    </submittedName>
</protein>
<dbReference type="CDD" id="cd15137">
    <property type="entry name" value="7tmA_Relaxin_R"/>
    <property type="match status" value="1"/>
</dbReference>
<dbReference type="SUPFAM" id="SSF81321">
    <property type="entry name" value="Family A G protein-coupled receptor-like"/>
    <property type="match status" value="1"/>
</dbReference>
<evidence type="ECO:0000256" key="5">
    <source>
        <dbReference type="ARBA" id="ARBA00022692"/>
    </source>
</evidence>
<feature type="transmembrane region" description="Helical" evidence="14">
    <location>
        <begin position="1147"/>
        <end position="1169"/>
    </location>
</feature>
<evidence type="ECO:0000313" key="17">
    <source>
        <dbReference type="RefSeq" id="XP_027204100.1"/>
    </source>
</evidence>
<keyword evidence="4" id="KW-0433">Leucine-rich repeat</keyword>
<dbReference type="PRINTS" id="PR00261">
    <property type="entry name" value="LDLRECEPTOR"/>
</dbReference>
<organism evidence="16 17">
    <name type="scientific">Dermatophagoides pteronyssinus</name>
    <name type="common">European house dust mite</name>
    <dbReference type="NCBI Taxonomy" id="6956"/>
    <lineage>
        <taxon>Eukaryota</taxon>
        <taxon>Metazoa</taxon>
        <taxon>Ecdysozoa</taxon>
        <taxon>Arthropoda</taxon>
        <taxon>Chelicerata</taxon>
        <taxon>Arachnida</taxon>
        <taxon>Acari</taxon>
        <taxon>Acariformes</taxon>
        <taxon>Sarcoptiformes</taxon>
        <taxon>Astigmata</taxon>
        <taxon>Psoroptidia</taxon>
        <taxon>Analgoidea</taxon>
        <taxon>Pyroglyphidae</taxon>
        <taxon>Dermatophagoidinae</taxon>
        <taxon>Dermatophagoides</taxon>
    </lineage>
</organism>
<dbReference type="InterPro" id="IPR023415">
    <property type="entry name" value="LDLR_class-A_CS"/>
</dbReference>
<dbReference type="CDD" id="cd00112">
    <property type="entry name" value="LDLa"/>
    <property type="match status" value="6"/>
</dbReference>
<keyword evidence="16" id="KW-1185">Reference proteome</keyword>
<dbReference type="InterPro" id="IPR002172">
    <property type="entry name" value="LDrepeatLR_classA_rpt"/>
</dbReference>
<dbReference type="PROSITE" id="PS51450">
    <property type="entry name" value="LRR"/>
    <property type="match status" value="2"/>
</dbReference>
<dbReference type="GO" id="GO:0008528">
    <property type="term" value="F:G protein-coupled peptide receptor activity"/>
    <property type="evidence" value="ECO:0007669"/>
    <property type="project" value="TreeGrafter"/>
</dbReference>
<keyword evidence="12" id="KW-0807">Transducer</keyword>
<dbReference type="RefSeq" id="XP_027204100.1">
    <property type="nucleotide sequence ID" value="XM_027348299.1"/>
</dbReference>
<keyword evidence="10 13" id="KW-1015">Disulfide bond</keyword>
<feature type="disulfide bond" evidence="13">
    <location>
        <begin position="523"/>
        <end position="541"/>
    </location>
</feature>
<keyword evidence="6" id="KW-0677">Repeat</keyword>
<dbReference type="InterPro" id="IPR000276">
    <property type="entry name" value="GPCR_Rhodpsn"/>
</dbReference>
<evidence type="ECO:0000259" key="15">
    <source>
        <dbReference type="PROSITE" id="PS50262"/>
    </source>
</evidence>
<dbReference type="FunFam" id="1.20.1070.10:FF:000333">
    <property type="entry name" value="Relaxin receptor 1"/>
    <property type="match status" value="1"/>
</dbReference>
<keyword evidence="7 14" id="KW-1133">Transmembrane helix</keyword>
<dbReference type="PANTHER" id="PTHR24372:SF77">
    <property type="entry name" value="G-PROTEIN COUPLED RECEPTORS FAMILY 1 PROFILE DOMAIN-CONTAINING PROTEIN"/>
    <property type="match status" value="1"/>
</dbReference>
<feature type="disulfide bond" evidence="13">
    <location>
        <begin position="220"/>
        <end position="232"/>
    </location>
</feature>
<dbReference type="InParanoid" id="A0A6P6YFS8"/>
<dbReference type="PROSITE" id="PS50068">
    <property type="entry name" value="LDLRA_2"/>
    <property type="match status" value="8"/>
</dbReference>
<dbReference type="Pfam" id="PF13855">
    <property type="entry name" value="LRR_8"/>
    <property type="match status" value="1"/>
</dbReference>
<feature type="disulfide bond" evidence="13">
    <location>
        <begin position="457"/>
        <end position="472"/>
    </location>
</feature>
<dbReference type="InterPro" id="IPR032675">
    <property type="entry name" value="LRR_dom_sf"/>
</dbReference>
<feature type="transmembrane region" description="Helical" evidence="14">
    <location>
        <begin position="889"/>
        <end position="911"/>
    </location>
</feature>
<feature type="disulfide bond" evidence="13">
    <location>
        <begin position="535"/>
        <end position="550"/>
    </location>
</feature>
<evidence type="ECO:0000256" key="1">
    <source>
        <dbReference type="ARBA" id="ARBA00004651"/>
    </source>
</evidence>
<feature type="disulfide bond" evidence="13">
    <location>
        <begin position="188"/>
        <end position="206"/>
    </location>
</feature>
<dbReference type="OrthoDB" id="6022531at2759"/>
<feature type="disulfide bond" evidence="13">
    <location>
        <begin position="516"/>
        <end position="528"/>
    </location>
</feature>
<dbReference type="SMART" id="SM00192">
    <property type="entry name" value="LDLa"/>
    <property type="match status" value="12"/>
</dbReference>
<keyword evidence="8" id="KW-0297">G-protein coupled receptor</keyword>
<name>A0A6P6YFS8_DERPT</name>
<reference evidence="17" key="1">
    <citation type="submission" date="2025-08" db="UniProtKB">
        <authorList>
            <consortium name="RefSeq"/>
        </authorList>
    </citation>
    <scope>IDENTIFICATION</scope>
    <source>
        <strain evidence="17">Airmid</strain>
    </source>
</reference>
<dbReference type="InterPro" id="IPR036055">
    <property type="entry name" value="LDL_receptor-like_sf"/>
</dbReference>
<dbReference type="GO" id="GO:0007189">
    <property type="term" value="P:adenylate cyclase-activating G protein-coupled receptor signaling pathway"/>
    <property type="evidence" value="ECO:0007669"/>
    <property type="project" value="TreeGrafter"/>
</dbReference>
<accession>A0A6P6YFS8</accession>
<feature type="domain" description="G-protein coupled receptors family 1 profile" evidence="15">
    <location>
        <begin position="904"/>
        <end position="1167"/>
    </location>
</feature>
<dbReference type="SUPFAM" id="SSF52058">
    <property type="entry name" value="L domain-like"/>
    <property type="match status" value="1"/>
</dbReference>
<evidence type="ECO:0000256" key="6">
    <source>
        <dbReference type="ARBA" id="ARBA00022737"/>
    </source>
</evidence>
<dbReference type="PANTHER" id="PTHR24372">
    <property type="entry name" value="GLYCOPROTEIN HORMONE RECEPTOR"/>
    <property type="match status" value="1"/>
</dbReference>
<feature type="disulfide bond" evidence="13">
    <location>
        <begin position="278"/>
        <end position="293"/>
    </location>
</feature>
<evidence type="ECO:0000256" key="14">
    <source>
        <dbReference type="SAM" id="Phobius"/>
    </source>
</evidence>
<dbReference type="SUPFAM" id="SSF57424">
    <property type="entry name" value="LDL receptor-like module"/>
    <property type="match status" value="5"/>
</dbReference>
<comment type="caution">
    <text evidence="13">Lacks conserved residue(s) required for the propagation of feature annotation.</text>
</comment>
<evidence type="ECO:0000256" key="12">
    <source>
        <dbReference type="ARBA" id="ARBA00023224"/>
    </source>
</evidence>
<evidence type="ECO:0000256" key="7">
    <source>
        <dbReference type="ARBA" id="ARBA00022989"/>
    </source>
</evidence>
<evidence type="ECO:0000256" key="2">
    <source>
        <dbReference type="ARBA" id="ARBA00010663"/>
    </source>
</evidence>
<comment type="subcellular location">
    <subcellularLocation>
        <location evidence="1">Cell membrane</location>
        <topology evidence="1">Multi-pass membrane protein</topology>
    </subcellularLocation>
</comment>
<feature type="transmembrane region" description="Helical" evidence="14">
    <location>
        <begin position="1012"/>
        <end position="1030"/>
    </location>
</feature>
<dbReference type="Proteomes" id="UP000515146">
    <property type="component" value="Unplaced"/>
</dbReference>
<dbReference type="OMA" id="GADEYFC"/>
<feature type="transmembrane region" description="Helical" evidence="14">
    <location>
        <begin position="923"/>
        <end position="944"/>
    </location>
</feature>
<keyword evidence="11" id="KW-0675">Receptor</keyword>
<evidence type="ECO:0000256" key="4">
    <source>
        <dbReference type="ARBA" id="ARBA00022614"/>
    </source>
</evidence>
<dbReference type="KEGG" id="dpte:113797851"/>
<feature type="disulfide bond" evidence="13">
    <location>
        <begin position="200"/>
        <end position="215"/>
    </location>
</feature>
<keyword evidence="3" id="KW-1003">Cell membrane</keyword>
<dbReference type="Pfam" id="PF00001">
    <property type="entry name" value="7tm_1"/>
    <property type="match status" value="1"/>
</dbReference>
<dbReference type="Gene3D" id="1.20.1070.10">
    <property type="entry name" value="Rhodopsin 7-helix transmembrane proteins"/>
    <property type="match status" value="1"/>
</dbReference>
<feature type="disulfide bond" evidence="13">
    <location>
        <begin position="496"/>
        <end position="511"/>
    </location>
</feature>
<dbReference type="Gene3D" id="3.80.10.10">
    <property type="entry name" value="Ribonuclease Inhibitor"/>
    <property type="match status" value="2"/>
</dbReference>
<evidence type="ECO:0000256" key="3">
    <source>
        <dbReference type="ARBA" id="ARBA00022475"/>
    </source>
</evidence>
<sequence>MMAFATITNNTMNNDNNISIVQNLHLNDYIANKFIENQTKQNDLIIEIQTDKTNIDSVKDDVEEDDENERQSEESHFNLCELMRQQQKQRWQQPPVKTNHNRLITTKTLDNFHQHNYYHSHNHFHSYKHQQNIEHQRSQQQREIITCGNNDDDSCFYLDTKCNGVSDCPNGFDESIKMCGCMEHEFECNQTCIDSLLIRCDTKFDCQDGIDEDNCETYVCPETHFKCNNHFCIPTENVCDFQDNCGDNSDEEACTHRACWFGEYKCDNGQCIQAYGVCNGQNDCIDGSDEKQCNPMDFVTCNQTGIRVHRSLWCDGRPDCSVFHEDELGCREQCQPNEFRCSNSRCIPLGNRCDTICDCAIHCEDEFDCDKYYTKIDGVNYCSRKTTISCSLSDDNQYIDRCLNNQYVCNGYNDCPRLFDDEYGCPYGGYTEESCLKMDDHFWCPIEHRCLPKSVRCNHVQECFDGFDELNCDTKPCRSNEYKCLNGQCIDQEKRCNSKFDCYDKSDEIGCRNHTCPQTYRRCSSGQCIPASQWCDYFNDCLDHSDEQNCHHNLSFIFASSSNNCDQQTQFRCDNGQCIPAEFRCLLTSDPRKICADRSNLNGCRNFTCPSSTSVKCAGSFCVDSILKCNERLDCPVLSDWADEQFCPFYCSDSRLCQCIDTTINCSGQSLLTIPGSIEDQILRMILNGNQLGLNLTLNMFNRFDRMHMIDLSNNQIQFIPPGLFRKLWKLRILHLRKNLVEVIESYTFTGLPNLGTLSLNGNRIRLIREHAFSGLASLKTLDLSNQRITSLQKNSFSGLRSLKNLDLSYNQINELPDGVFSGLSSVISIDLRGNKIKSVGSKAFQGMNALKQITFDEFRFCCLVRHVKQCYPEPNEFSSCEDLMSNTILRICIWCLGSIALIGNMFVILWRLRYKTINRVHSFLIINLALGDLLMGIYLLIIASVDSYYRGIYFIVDARWRQSSLCHFAGFLSTLSSEISVFFLIVITIDRLITITFPFRIYRLRSKDAKLIIISLWLIAIIISGLPLIPVEYFDNFYGRSGVCLALHITHERPNGWEYSVFVFLVLNLISFTLICGSYLWMFIVARKTQKAAKSNGRRFVTTETKVQNRMARRMMFIVMTDFCCWMPIIGLGIVSLFGVRIPPQVFAWIAVFILPLNAAVNPTLYTLSGLPLRRSSSNGLSNHIYSSRKPGSPDYHLSLSSHGTHCGSCSNKDSKNFSNLSRASSNGAQFGGYCKSRRHFADNNHQNPMVKSPLLKMPLHLHTDNQHNLYNDVHNEKNNESEQEENDDTSYL</sequence>
<feature type="disulfide bond" evidence="13">
    <location>
        <begin position="484"/>
        <end position="502"/>
    </location>
</feature>
<dbReference type="PROSITE" id="PS01209">
    <property type="entry name" value="LDLRA_1"/>
    <property type="match status" value="5"/>
</dbReference>
<evidence type="ECO:0000256" key="9">
    <source>
        <dbReference type="ARBA" id="ARBA00023136"/>
    </source>
</evidence>
<feature type="transmembrane region" description="Helical" evidence="14">
    <location>
        <begin position="1062"/>
        <end position="1087"/>
    </location>
</feature>
<feature type="disulfide bond" evidence="13">
    <location>
        <begin position="266"/>
        <end position="284"/>
    </location>
</feature>
<dbReference type="SMART" id="SM00369">
    <property type="entry name" value="LRR_TYP"/>
    <property type="match status" value="6"/>
</dbReference>
<gene>
    <name evidence="17" type="primary">LOC113797851</name>
</gene>
<feature type="disulfide bond" evidence="13">
    <location>
        <begin position="341"/>
        <end position="359"/>
    </location>
</feature>
<dbReference type="Gene3D" id="4.10.400.10">
    <property type="entry name" value="Low-density Lipoprotein Receptor"/>
    <property type="match status" value="9"/>
</dbReference>
<proteinExistence type="inferred from homology"/>
<feature type="disulfide bond" evidence="13">
    <location>
        <begin position="334"/>
        <end position="346"/>
    </location>
</feature>
<feature type="transmembrane region" description="Helical" evidence="14">
    <location>
        <begin position="1117"/>
        <end position="1141"/>
    </location>
</feature>
<evidence type="ECO:0000256" key="10">
    <source>
        <dbReference type="ARBA" id="ARBA00023157"/>
    </source>
</evidence>
<evidence type="ECO:0000256" key="11">
    <source>
        <dbReference type="ARBA" id="ARBA00023170"/>
    </source>
</evidence>
<keyword evidence="5 14" id="KW-0812">Transmembrane</keyword>
<feature type="disulfide bond" evidence="13">
    <location>
        <begin position="259"/>
        <end position="271"/>
    </location>
</feature>
<evidence type="ECO:0000256" key="13">
    <source>
        <dbReference type="PROSITE-ProRule" id="PRU00124"/>
    </source>
</evidence>
<feature type="disulfide bond" evidence="13">
    <location>
        <begin position="239"/>
        <end position="254"/>
    </location>
</feature>
<dbReference type="Pfam" id="PF00057">
    <property type="entry name" value="Ldl_recept_a"/>
    <property type="match status" value="4"/>
</dbReference>
<feature type="disulfide bond" evidence="13">
    <location>
        <begin position="477"/>
        <end position="489"/>
    </location>
</feature>
<dbReference type="InterPro" id="IPR003591">
    <property type="entry name" value="Leu-rich_rpt_typical-subtyp"/>
</dbReference>
<evidence type="ECO:0000256" key="8">
    <source>
        <dbReference type="ARBA" id="ARBA00023040"/>
    </source>
</evidence>